<reference evidence="11" key="1">
    <citation type="submission" date="2024-07" db="EMBL/GenBank/DDBJ databases">
        <title>Complete genome sequences of cellulolytic bacteria, Kitasatospora sp. CMC57 and Streptomyces sp. CMC78, isolated from Japanese agricultural soil.</title>
        <authorList>
            <person name="Hashimoto T."/>
            <person name="Ito M."/>
            <person name="Iwamoto M."/>
            <person name="Fukahori D."/>
            <person name="Shoda T."/>
            <person name="Sakoda M."/>
            <person name="Morohoshi T."/>
            <person name="Mitsuboshi M."/>
            <person name="Nishizawa T."/>
        </authorList>
    </citation>
    <scope>NUCLEOTIDE SEQUENCE</scope>
    <source>
        <strain evidence="11">CMC57</strain>
    </source>
</reference>
<keyword evidence="6" id="KW-0418">Kinase</keyword>
<proteinExistence type="predicted"/>
<evidence type="ECO:0000256" key="9">
    <source>
        <dbReference type="SAM" id="Phobius"/>
    </source>
</evidence>
<feature type="domain" description="Signal transduction histidine kinase subgroup 3 dimerisation and phosphoacceptor" evidence="10">
    <location>
        <begin position="130"/>
        <end position="191"/>
    </location>
</feature>
<keyword evidence="8" id="KW-0902">Two-component regulatory system</keyword>
<dbReference type="EC" id="2.7.13.3" evidence="2"/>
<keyword evidence="5" id="KW-0547">Nucleotide-binding</keyword>
<evidence type="ECO:0000259" key="10">
    <source>
        <dbReference type="Pfam" id="PF07730"/>
    </source>
</evidence>
<evidence type="ECO:0000256" key="3">
    <source>
        <dbReference type="ARBA" id="ARBA00022553"/>
    </source>
</evidence>
<gene>
    <name evidence="11" type="ORF">KCMC57_05640</name>
</gene>
<keyword evidence="9" id="KW-0472">Membrane</keyword>
<comment type="catalytic activity">
    <reaction evidence="1">
        <text>ATP + protein L-histidine = ADP + protein N-phospho-L-histidine.</text>
        <dbReference type="EC" id="2.7.13.3"/>
    </reaction>
</comment>
<evidence type="ECO:0000313" key="11">
    <source>
        <dbReference type="EMBL" id="BFP44196.1"/>
    </source>
</evidence>
<dbReference type="AlphaFoldDB" id="A0AB33JLQ4"/>
<accession>A0AB33JLQ4</accession>
<dbReference type="Gene3D" id="1.20.5.1930">
    <property type="match status" value="1"/>
</dbReference>
<dbReference type="GO" id="GO:0016020">
    <property type="term" value="C:membrane"/>
    <property type="evidence" value="ECO:0007669"/>
    <property type="project" value="InterPro"/>
</dbReference>
<sequence length="209" mass="21637">MLRRPVAADGTGALGLFLLGRWAGVGPGPLLVGCLLLARWGACFGTPPLSLAALAGALAAGPVLVAWGVADGSLGSFSAGQLVLIAATYSLPFLLCWASGLWSRARRADLASLADRAATARTELVRAAVRARMAEELHDVITHDLTAMTVQAGGAEYILSANPRRAEEAVRGLGPQGRRLLDELACLERALTPTGSPRTDLDHAGPVGR</sequence>
<feature type="transmembrane region" description="Helical" evidence="9">
    <location>
        <begin position="49"/>
        <end position="70"/>
    </location>
</feature>
<organism evidence="11">
    <name type="scientific">Kitasatospora sp. CMC57</name>
    <dbReference type="NCBI Taxonomy" id="3231513"/>
    <lineage>
        <taxon>Bacteria</taxon>
        <taxon>Bacillati</taxon>
        <taxon>Actinomycetota</taxon>
        <taxon>Actinomycetes</taxon>
        <taxon>Kitasatosporales</taxon>
        <taxon>Streptomycetaceae</taxon>
        <taxon>Kitasatospora</taxon>
    </lineage>
</organism>
<feature type="transmembrane region" description="Helical" evidence="9">
    <location>
        <begin position="82"/>
        <end position="102"/>
    </location>
</feature>
<evidence type="ECO:0000256" key="8">
    <source>
        <dbReference type="ARBA" id="ARBA00023012"/>
    </source>
</evidence>
<evidence type="ECO:0000256" key="7">
    <source>
        <dbReference type="ARBA" id="ARBA00022840"/>
    </source>
</evidence>
<evidence type="ECO:0000256" key="2">
    <source>
        <dbReference type="ARBA" id="ARBA00012438"/>
    </source>
</evidence>
<keyword evidence="4" id="KW-0808">Transferase</keyword>
<dbReference type="GO" id="GO:0000155">
    <property type="term" value="F:phosphorelay sensor kinase activity"/>
    <property type="evidence" value="ECO:0007669"/>
    <property type="project" value="InterPro"/>
</dbReference>
<keyword evidence="3" id="KW-0597">Phosphoprotein</keyword>
<keyword evidence="9" id="KW-0812">Transmembrane</keyword>
<name>A0AB33JLQ4_9ACTN</name>
<evidence type="ECO:0000256" key="5">
    <source>
        <dbReference type="ARBA" id="ARBA00022741"/>
    </source>
</evidence>
<dbReference type="GO" id="GO:0005524">
    <property type="term" value="F:ATP binding"/>
    <property type="evidence" value="ECO:0007669"/>
    <property type="project" value="UniProtKB-KW"/>
</dbReference>
<feature type="transmembrane region" description="Helical" evidence="9">
    <location>
        <begin position="12"/>
        <end position="37"/>
    </location>
</feature>
<dbReference type="GO" id="GO:0046983">
    <property type="term" value="F:protein dimerization activity"/>
    <property type="evidence" value="ECO:0007669"/>
    <property type="project" value="InterPro"/>
</dbReference>
<protein>
    <recommendedName>
        <fullName evidence="2">histidine kinase</fullName>
        <ecNumber evidence="2">2.7.13.3</ecNumber>
    </recommendedName>
</protein>
<keyword evidence="9" id="KW-1133">Transmembrane helix</keyword>
<evidence type="ECO:0000256" key="6">
    <source>
        <dbReference type="ARBA" id="ARBA00022777"/>
    </source>
</evidence>
<evidence type="ECO:0000256" key="1">
    <source>
        <dbReference type="ARBA" id="ARBA00000085"/>
    </source>
</evidence>
<dbReference type="PANTHER" id="PTHR24421">
    <property type="entry name" value="NITRATE/NITRITE SENSOR PROTEIN NARX-RELATED"/>
    <property type="match status" value="1"/>
</dbReference>
<evidence type="ECO:0000256" key="4">
    <source>
        <dbReference type="ARBA" id="ARBA00022679"/>
    </source>
</evidence>
<dbReference type="EMBL" id="AP035881">
    <property type="protein sequence ID" value="BFP44196.1"/>
    <property type="molecule type" value="Genomic_DNA"/>
</dbReference>
<dbReference type="PROSITE" id="PS51257">
    <property type="entry name" value="PROKAR_LIPOPROTEIN"/>
    <property type="match status" value="1"/>
</dbReference>
<dbReference type="PANTHER" id="PTHR24421:SF10">
    <property type="entry name" value="NITRATE_NITRITE SENSOR PROTEIN NARQ"/>
    <property type="match status" value="1"/>
</dbReference>
<dbReference type="InterPro" id="IPR011712">
    <property type="entry name" value="Sig_transdc_His_kin_sub3_dim/P"/>
</dbReference>
<keyword evidence="7" id="KW-0067">ATP-binding</keyword>
<dbReference type="InterPro" id="IPR050482">
    <property type="entry name" value="Sensor_HK_TwoCompSys"/>
</dbReference>
<dbReference type="Pfam" id="PF07730">
    <property type="entry name" value="HisKA_3"/>
    <property type="match status" value="1"/>
</dbReference>